<dbReference type="EMBL" id="CAJPVJ010002730">
    <property type="protein sequence ID" value="CAG2166707.1"/>
    <property type="molecule type" value="Genomic_DNA"/>
</dbReference>
<sequence length="99" mass="11841">EMVVRYRKKNIAKMQTLKHSHTTKMIKRQIKNINTDVTVVKLLRKEEELVRIQDRILHDFGIKREDFEGRFDIHTIVGTEAEFLSTHLDRVTEILKQKI</sequence>
<evidence type="ECO:0000313" key="1">
    <source>
        <dbReference type="EMBL" id="CAD7647388.1"/>
    </source>
</evidence>
<feature type="non-terminal residue" evidence="1">
    <location>
        <position position="1"/>
    </location>
</feature>
<proteinExistence type="predicted"/>
<protein>
    <submittedName>
        <fullName evidence="1">Uncharacterized protein</fullName>
    </submittedName>
</protein>
<accession>A0A7R9LT59</accession>
<dbReference type="AlphaFoldDB" id="A0A7R9LT59"/>
<evidence type="ECO:0000313" key="2">
    <source>
        <dbReference type="Proteomes" id="UP000728032"/>
    </source>
</evidence>
<organism evidence="1">
    <name type="scientific">Oppiella nova</name>
    <dbReference type="NCBI Taxonomy" id="334625"/>
    <lineage>
        <taxon>Eukaryota</taxon>
        <taxon>Metazoa</taxon>
        <taxon>Ecdysozoa</taxon>
        <taxon>Arthropoda</taxon>
        <taxon>Chelicerata</taxon>
        <taxon>Arachnida</taxon>
        <taxon>Acari</taxon>
        <taxon>Acariformes</taxon>
        <taxon>Sarcoptiformes</taxon>
        <taxon>Oribatida</taxon>
        <taxon>Brachypylina</taxon>
        <taxon>Oppioidea</taxon>
        <taxon>Oppiidae</taxon>
        <taxon>Oppiella</taxon>
    </lineage>
</organism>
<dbReference type="EMBL" id="OC917555">
    <property type="protein sequence ID" value="CAD7647388.1"/>
    <property type="molecule type" value="Genomic_DNA"/>
</dbReference>
<name>A0A7R9LT59_9ACAR</name>
<keyword evidence="2" id="KW-1185">Reference proteome</keyword>
<reference evidence="1" key="1">
    <citation type="submission" date="2020-11" db="EMBL/GenBank/DDBJ databases">
        <authorList>
            <person name="Tran Van P."/>
        </authorList>
    </citation>
    <scope>NUCLEOTIDE SEQUENCE</scope>
</reference>
<dbReference type="Proteomes" id="UP000728032">
    <property type="component" value="Unassembled WGS sequence"/>
</dbReference>
<gene>
    <name evidence="1" type="ORF">ONB1V03_LOCUS6222</name>
</gene>